<dbReference type="AlphaFoldDB" id="A0A1Q2MBA7"/>
<keyword evidence="17" id="KW-1185">Reference proteome</keyword>
<dbReference type="GO" id="GO:0051301">
    <property type="term" value="P:cell division"/>
    <property type="evidence" value="ECO:0007669"/>
    <property type="project" value="UniProtKB-KW"/>
</dbReference>
<evidence type="ECO:0000256" key="5">
    <source>
        <dbReference type="ARBA" id="ARBA00022692"/>
    </source>
</evidence>
<reference evidence="16" key="1">
    <citation type="submission" date="2017-02" db="EMBL/GenBank/DDBJ databases">
        <title>Genome of Microbulbifer agarilyticus GP101.</title>
        <authorList>
            <person name="Jung J."/>
            <person name="Bae S.S."/>
            <person name="Baek K."/>
        </authorList>
    </citation>
    <scope>NUCLEOTIDE SEQUENCE [LARGE SCALE GENOMIC DNA]</scope>
    <source>
        <strain evidence="16">GP101</strain>
    </source>
</reference>
<keyword evidence="2" id="KW-1003">Cell membrane</keyword>
<keyword evidence="5 15" id="KW-0812">Transmembrane</keyword>
<evidence type="ECO:0000256" key="2">
    <source>
        <dbReference type="ARBA" id="ARBA00022475"/>
    </source>
</evidence>
<evidence type="ECO:0000256" key="15">
    <source>
        <dbReference type="SAM" id="Phobius"/>
    </source>
</evidence>
<dbReference type="EMBL" id="CP019650">
    <property type="protein sequence ID" value="AQQ69577.1"/>
    <property type="molecule type" value="Genomic_DNA"/>
</dbReference>
<keyword evidence="4" id="KW-0132">Cell division</keyword>
<keyword evidence="7 15" id="KW-1133">Transmembrane helix</keyword>
<evidence type="ECO:0000256" key="13">
    <source>
        <dbReference type="SAM" id="Coils"/>
    </source>
</evidence>
<comment type="similarity">
    <text evidence="10">Belongs to the ZapG family.</text>
</comment>
<keyword evidence="3" id="KW-0997">Cell inner membrane</keyword>
<evidence type="ECO:0000256" key="9">
    <source>
        <dbReference type="ARBA" id="ARBA00023306"/>
    </source>
</evidence>
<evidence type="ECO:0000256" key="7">
    <source>
        <dbReference type="ARBA" id="ARBA00022989"/>
    </source>
</evidence>
<proteinExistence type="inferred from homology"/>
<dbReference type="eggNOG" id="COG3105">
    <property type="taxonomic scope" value="Bacteria"/>
</dbReference>
<keyword evidence="8 15" id="KW-0472">Membrane</keyword>
<feature type="transmembrane region" description="Helical" evidence="15">
    <location>
        <begin position="12"/>
        <end position="33"/>
    </location>
</feature>
<evidence type="ECO:0000256" key="14">
    <source>
        <dbReference type="SAM" id="MobiDB-lite"/>
    </source>
</evidence>
<gene>
    <name evidence="16" type="ORF">Mag101_13410</name>
</gene>
<dbReference type="InterPro" id="IPR009386">
    <property type="entry name" value="ZapG-like"/>
</dbReference>
<dbReference type="KEGG" id="maga:Mag101_13410"/>
<feature type="coiled-coil region" evidence="13">
    <location>
        <begin position="43"/>
        <end position="70"/>
    </location>
</feature>
<protein>
    <recommendedName>
        <fullName evidence="11">Z-ring associated protein G</fullName>
    </recommendedName>
    <alternativeName>
        <fullName evidence="12">Cell division protein ZapG</fullName>
    </alternativeName>
</protein>
<evidence type="ECO:0000256" key="3">
    <source>
        <dbReference type="ARBA" id="ARBA00022519"/>
    </source>
</evidence>
<dbReference type="STRING" id="260552.Mag101_13410"/>
<evidence type="ECO:0000256" key="1">
    <source>
        <dbReference type="ARBA" id="ARBA00004377"/>
    </source>
</evidence>
<keyword evidence="6" id="KW-0133">Cell shape</keyword>
<evidence type="ECO:0000256" key="10">
    <source>
        <dbReference type="ARBA" id="ARBA00035657"/>
    </source>
</evidence>
<dbReference type="Proteomes" id="UP000188219">
    <property type="component" value="Chromosome"/>
</dbReference>
<organism evidence="16 17">
    <name type="scientific">Microbulbifer agarilyticus</name>
    <dbReference type="NCBI Taxonomy" id="260552"/>
    <lineage>
        <taxon>Bacteria</taxon>
        <taxon>Pseudomonadati</taxon>
        <taxon>Pseudomonadota</taxon>
        <taxon>Gammaproteobacteria</taxon>
        <taxon>Cellvibrionales</taxon>
        <taxon>Microbulbiferaceae</taxon>
        <taxon>Microbulbifer</taxon>
    </lineage>
</organism>
<comment type="subcellular location">
    <subcellularLocation>
        <location evidence="1">Cell inner membrane</location>
        <topology evidence="1">Single-pass membrane protein</topology>
    </subcellularLocation>
</comment>
<name>A0A1Q2MBA7_9GAMM</name>
<keyword evidence="13" id="KW-0175">Coiled coil</keyword>
<evidence type="ECO:0000256" key="12">
    <source>
        <dbReference type="ARBA" id="ARBA00035727"/>
    </source>
</evidence>
<evidence type="ECO:0000256" key="11">
    <source>
        <dbReference type="ARBA" id="ARBA00035703"/>
    </source>
</evidence>
<dbReference type="GO" id="GO:0008360">
    <property type="term" value="P:regulation of cell shape"/>
    <property type="evidence" value="ECO:0007669"/>
    <property type="project" value="UniProtKB-KW"/>
</dbReference>
<dbReference type="PANTHER" id="PTHR39579">
    <property type="entry name" value="INNER MEMBRANE PROTEIN YHCB"/>
    <property type="match status" value="1"/>
</dbReference>
<sequence length="164" mass="18074">MFLRGGSIVHSTSVLILVGVIGLTLGALLAFLATRGRQSIDRTQELELRLKEANTKLEDFQLQVNEHFDQTAQLVHNLTESYRDVHEYLANSAMRLSSQDIGRQMLEAGSGQLSDRNEELNVLPPRDWAPKEPGAKGTLSEEFGLEKEASAPTPTPAPEGVTHR</sequence>
<evidence type="ECO:0000256" key="4">
    <source>
        <dbReference type="ARBA" id="ARBA00022618"/>
    </source>
</evidence>
<dbReference type="PANTHER" id="PTHR39579:SF1">
    <property type="entry name" value="INNER MEMBRANE PROTEIN YHCB"/>
    <property type="match status" value="1"/>
</dbReference>
<evidence type="ECO:0000256" key="8">
    <source>
        <dbReference type="ARBA" id="ARBA00023136"/>
    </source>
</evidence>
<keyword evidence="9" id="KW-0131">Cell cycle</keyword>
<dbReference type="Pfam" id="PF06295">
    <property type="entry name" value="ZapG-like"/>
    <property type="match status" value="1"/>
</dbReference>
<evidence type="ECO:0000313" key="17">
    <source>
        <dbReference type="Proteomes" id="UP000188219"/>
    </source>
</evidence>
<evidence type="ECO:0000256" key="6">
    <source>
        <dbReference type="ARBA" id="ARBA00022960"/>
    </source>
</evidence>
<evidence type="ECO:0000313" key="16">
    <source>
        <dbReference type="EMBL" id="AQQ69577.1"/>
    </source>
</evidence>
<accession>A0A1Q2MBA7</accession>
<dbReference type="GO" id="GO:0005886">
    <property type="term" value="C:plasma membrane"/>
    <property type="evidence" value="ECO:0007669"/>
    <property type="project" value="UniProtKB-SubCell"/>
</dbReference>
<feature type="region of interest" description="Disordered" evidence="14">
    <location>
        <begin position="122"/>
        <end position="164"/>
    </location>
</feature>